<feature type="compositionally biased region" description="Polar residues" evidence="1">
    <location>
        <begin position="90"/>
        <end position="102"/>
    </location>
</feature>
<dbReference type="EMBL" id="WIXE01001329">
    <property type="protein sequence ID" value="KAK5985799.1"/>
    <property type="molecule type" value="Genomic_DNA"/>
</dbReference>
<dbReference type="Proteomes" id="UP001331761">
    <property type="component" value="Unassembled WGS sequence"/>
</dbReference>
<feature type="compositionally biased region" description="Polar residues" evidence="1">
    <location>
        <begin position="18"/>
        <end position="30"/>
    </location>
</feature>
<feature type="region of interest" description="Disordered" evidence="1">
    <location>
        <begin position="18"/>
        <end position="146"/>
    </location>
</feature>
<sequence>MYSRRQLTLPTIATPSLLAVSSDNEMTQTQKDAESDRFWGGSPSPRLPCKSLDSLGSVKVISPSPPASNRMHPGFNTRDFIGSPSPRPSSPMTVSRTTSNGSGILPSTEIAPPTPTSRSQQSEPGSPTPTPSLIPRSSSRIPKITN</sequence>
<evidence type="ECO:0000256" key="1">
    <source>
        <dbReference type="SAM" id="MobiDB-lite"/>
    </source>
</evidence>
<evidence type="ECO:0000313" key="3">
    <source>
        <dbReference type="Proteomes" id="UP001331761"/>
    </source>
</evidence>
<comment type="caution">
    <text evidence="2">The sequence shown here is derived from an EMBL/GenBank/DDBJ whole genome shotgun (WGS) entry which is preliminary data.</text>
</comment>
<organism evidence="2 3">
    <name type="scientific">Trichostrongylus colubriformis</name>
    <name type="common">Black scour worm</name>
    <dbReference type="NCBI Taxonomy" id="6319"/>
    <lineage>
        <taxon>Eukaryota</taxon>
        <taxon>Metazoa</taxon>
        <taxon>Ecdysozoa</taxon>
        <taxon>Nematoda</taxon>
        <taxon>Chromadorea</taxon>
        <taxon>Rhabditida</taxon>
        <taxon>Rhabditina</taxon>
        <taxon>Rhabditomorpha</taxon>
        <taxon>Strongyloidea</taxon>
        <taxon>Trichostrongylidae</taxon>
        <taxon>Trichostrongylus</taxon>
    </lineage>
</organism>
<dbReference type="AlphaFoldDB" id="A0AAN8IT39"/>
<gene>
    <name evidence="2" type="ORF">GCK32_017028</name>
</gene>
<protein>
    <submittedName>
        <fullName evidence="2">Uncharacterized protein</fullName>
    </submittedName>
</protein>
<reference evidence="2 3" key="1">
    <citation type="submission" date="2019-10" db="EMBL/GenBank/DDBJ databases">
        <title>Assembly and Annotation for the nematode Trichostrongylus colubriformis.</title>
        <authorList>
            <person name="Martin J."/>
        </authorList>
    </citation>
    <scope>NUCLEOTIDE SEQUENCE [LARGE SCALE GENOMIC DNA]</scope>
    <source>
        <strain evidence="2">G859</strain>
        <tissue evidence="2">Whole worm</tissue>
    </source>
</reference>
<accession>A0AAN8IT39</accession>
<evidence type="ECO:0000313" key="2">
    <source>
        <dbReference type="EMBL" id="KAK5985799.1"/>
    </source>
</evidence>
<name>A0AAN8IT39_TRICO</name>
<proteinExistence type="predicted"/>
<feature type="compositionally biased region" description="Low complexity" evidence="1">
    <location>
        <begin position="133"/>
        <end position="146"/>
    </location>
</feature>
<feature type="non-terminal residue" evidence="2">
    <location>
        <position position="146"/>
    </location>
</feature>
<feature type="compositionally biased region" description="Polar residues" evidence="1">
    <location>
        <begin position="116"/>
        <end position="125"/>
    </location>
</feature>
<keyword evidence="3" id="KW-1185">Reference proteome</keyword>